<evidence type="ECO:0000256" key="3">
    <source>
        <dbReference type="ARBA" id="ARBA00022989"/>
    </source>
</evidence>
<proteinExistence type="predicted"/>
<evidence type="ECO:0000313" key="7">
    <source>
        <dbReference type="EMBL" id="RWS19145.1"/>
    </source>
</evidence>
<dbReference type="InterPro" id="IPR000337">
    <property type="entry name" value="GPCR_3"/>
</dbReference>
<feature type="non-terminal residue" evidence="7">
    <location>
        <position position="1"/>
    </location>
</feature>
<keyword evidence="5" id="KW-0675">Receptor</keyword>
<accession>A0A443RVE4</accession>
<evidence type="ECO:0000256" key="1">
    <source>
        <dbReference type="ARBA" id="ARBA00004141"/>
    </source>
</evidence>
<dbReference type="PRINTS" id="PR00248">
    <property type="entry name" value="GPCRMGR"/>
</dbReference>
<reference evidence="7 8" key="1">
    <citation type="journal article" date="2018" name="Gigascience">
        <title>Genomes of trombidid mites reveal novel predicted allergens and laterally-transferred genes associated with secondary metabolism.</title>
        <authorList>
            <person name="Dong X."/>
            <person name="Chaisiri K."/>
            <person name="Xia D."/>
            <person name="Armstrong S.D."/>
            <person name="Fang Y."/>
            <person name="Donnelly M.J."/>
            <person name="Kadowaki T."/>
            <person name="McGarry J.W."/>
            <person name="Darby A.C."/>
            <person name="Makepeace B.L."/>
        </authorList>
    </citation>
    <scope>NUCLEOTIDE SEQUENCE [LARGE SCALE GENOMIC DNA]</scope>
    <source>
        <strain evidence="7">UoL-UT</strain>
    </source>
</reference>
<keyword evidence="4" id="KW-0472">Membrane</keyword>
<comment type="caution">
    <text evidence="7">The sequence shown here is derived from an EMBL/GenBank/DDBJ whole genome shotgun (WGS) entry which is preliminary data.</text>
</comment>
<comment type="subcellular location">
    <subcellularLocation>
        <location evidence="1">Membrane</location>
        <topology evidence="1">Multi-pass membrane protein</topology>
    </subcellularLocation>
</comment>
<dbReference type="InterPro" id="IPR028082">
    <property type="entry name" value="Peripla_BP_I"/>
</dbReference>
<dbReference type="AlphaFoldDB" id="A0A443RVE4"/>
<name>A0A443RVE4_9ACAR</name>
<keyword evidence="8" id="KW-1185">Reference proteome</keyword>
<dbReference type="Gene3D" id="3.40.50.2300">
    <property type="match status" value="1"/>
</dbReference>
<sequence length="147" mass="16761">NSSVYLHGDVIIGALFPIKYVQTFKKNSESVENYTSELGISFLETFYLAIDKVNEQNLLPGYRLGACILNSFQVNDTGAKNGLLPFLRPLVYESLYNYDNSTLMARTFYLVATEFKPLIEILNELNVKEIQLITRSVQELDAFNLVY</sequence>
<evidence type="ECO:0000256" key="2">
    <source>
        <dbReference type="ARBA" id="ARBA00022692"/>
    </source>
</evidence>
<dbReference type="GO" id="GO:0016020">
    <property type="term" value="C:membrane"/>
    <property type="evidence" value="ECO:0007669"/>
    <property type="project" value="UniProtKB-SubCell"/>
</dbReference>
<protein>
    <submittedName>
        <fullName evidence="7">Uncharacterized protein</fullName>
    </submittedName>
</protein>
<evidence type="ECO:0000256" key="5">
    <source>
        <dbReference type="ARBA" id="ARBA00023170"/>
    </source>
</evidence>
<gene>
    <name evidence="7" type="ORF">B4U80_14501</name>
</gene>
<dbReference type="GO" id="GO:0004930">
    <property type="term" value="F:G protein-coupled receptor activity"/>
    <property type="evidence" value="ECO:0007669"/>
    <property type="project" value="InterPro"/>
</dbReference>
<dbReference type="VEuPathDB" id="VectorBase:LDEU012895"/>
<keyword evidence="2" id="KW-0812">Transmembrane</keyword>
<evidence type="ECO:0000256" key="6">
    <source>
        <dbReference type="ARBA" id="ARBA00023180"/>
    </source>
</evidence>
<keyword evidence="6" id="KW-0325">Glycoprotein</keyword>
<keyword evidence="3" id="KW-1133">Transmembrane helix</keyword>
<evidence type="ECO:0000256" key="4">
    <source>
        <dbReference type="ARBA" id="ARBA00023136"/>
    </source>
</evidence>
<organism evidence="7 8">
    <name type="scientific">Leptotrombidium deliense</name>
    <dbReference type="NCBI Taxonomy" id="299467"/>
    <lineage>
        <taxon>Eukaryota</taxon>
        <taxon>Metazoa</taxon>
        <taxon>Ecdysozoa</taxon>
        <taxon>Arthropoda</taxon>
        <taxon>Chelicerata</taxon>
        <taxon>Arachnida</taxon>
        <taxon>Acari</taxon>
        <taxon>Acariformes</taxon>
        <taxon>Trombidiformes</taxon>
        <taxon>Prostigmata</taxon>
        <taxon>Anystina</taxon>
        <taxon>Parasitengona</taxon>
        <taxon>Trombiculoidea</taxon>
        <taxon>Trombiculidae</taxon>
        <taxon>Leptotrombidium</taxon>
    </lineage>
</organism>
<dbReference type="Proteomes" id="UP000288716">
    <property type="component" value="Unassembled WGS sequence"/>
</dbReference>
<dbReference type="SUPFAM" id="SSF53822">
    <property type="entry name" value="Periplasmic binding protein-like I"/>
    <property type="match status" value="1"/>
</dbReference>
<evidence type="ECO:0000313" key="8">
    <source>
        <dbReference type="Proteomes" id="UP000288716"/>
    </source>
</evidence>
<dbReference type="EMBL" id="NCKV01029680">
    <property type="protein sequence ID" value="RWS19145.1"/>
    <property type="molecule type" value="Genomic_DNA"/>
</dbReference>